<dbReference type="PANTHER" id="PTHR42749">
    <property type="entry name" value="CELL SHAPE-DETERMINING PROTEIN MREB"/>
    <property type="match status" value="1"/>
</dbReference>
<keyword evidence="3 6" id="KW-0067">ATP-binding</keyword>
<keyword evidence="8" id="KW-1185">Reference proteome</keyword>
<comment type="caution">
    <text evidence="6">Lacks conserved residue(s) required for the propagation of feature annotation.</text>
</comment>
<dbReference type="SUPFAM" id="SSF53067">
    <property type="entry name" value="Actin-like ATPase domain"/>
    <property type="match status" value="2"/>
</dbReference>
<comment type="similarity">
    <text evidence="5 6">Belongs to the FtsA/MreB family.</text>
</comment>
<comment type="function">
    <text evidence="6">Forms membrane-associated dynamic filaments that are essential for cell shape determination. Acts by regulating cell wall synthesis and cell elongation, and thus cell shape. A feedback loop between cell geometry and MreB localization may maintain elongated cell shape by targeting cell wall growth to regions of negative cell wall curvature.</text>
</comment>
<protein>
    <recommendedName>
        <fullName evidence="6">Cell shape-determining protein MreB</fullName>
    </recommendedName>
</protein>
<feature type="binding site" evidence="6">
    <location>
        <begin position="18"/>
        <end position="20"/>
    </location>
    <ligand>
        <name>ATP</name>
        <dbReference type="ChEBI" id="CHEBI:30616"/>
    </ligand>
</feature>
<evidence type="ECO:0000256" key="2">
    <source>
        <dbReference type="ARBA" id="ARBA00022741"/>
    </source>
</evidence>
<comment type="subcellular location">
    <subcellularLocation>
        <location evidence="6">Cytoplasm</location>
    </subcellularLocation>
    <text evidence="6">Membrane-associated.</text>
</comment>
<name>A0A939T607_9ACTN</name>
<evidence type="ECO:0000256" key="1">
    <source>
        <dbReference type="ARBA" id="ARBA00022490"/>
    </source>
</evidence>
<keyword evidence="4 6" id="KW-0133">Cell shape</keyword>
<dbReference type="Gene3D" id="3.30.420.40">
    <property type="match status" value="3"/>
</dbReference>
<dbReference type="HAMAP" id="MF_02207">
    <property type="entry name" value="MreB"/>
    <property type="match status" value="1"/>
</dbReference>
<evidence type="ECO:0000256" key="6">
    <source>
        <dbReference type="HAMAP-Rule" id="MF_02207"/>
    </source>
</evidence>
<evidence type="ECO:0000313" key="7">
    <source>
        <dbReference type="EMBL" id="MBO2450204.1"/>
    </source>
</evidence>
<dbReference type="RefSeq" id="WP_208258101.1">
    <property type="nucleotide sequence ID" value="NZ_JAGEOJ010000010.1"/>
</dbReference>
<evidence type="ECO:0000313" key="8">
    <source>
        <dbReference type="Proteomes" id="UP000669179"/>
    </source>
</evidence>
<evidence type="ECO:0000256" key="5">
    <source>
        <dbReference type="ARBA" id="ARBA00023458"/>
    </source>
</evidence>
<dbReference type="CDD" id="cd10225">
    <property type="entry name" value="ASKHA_NBD_MreB-like"/>
    <property type="match status" value="1"/>
</dbReference>
<organism evidence="7 8">
    <name type="scientific">Actinomadura barringtoniae</name>
    <dbReference type="NCBI Taxonomy" id="1427535"/>
    <lineage>
        <taxon>Bacteria</taxon>
        <taxon>Bacillati</taxon>
        <taxon>Actinomycetota</taxon>
        <taxon>Actinomycetes</taxon>
        <taxon>Streptosporangiales</taxon>
        <taxon>Thermomonosporaceae</taxon>
        <taxon>Actinomadura</taxon>
    </lineage>
</organism>
<comment type="subunit">
    <text evidence="6">Forms polymers.</text>
</comment>
<dbReference type="Proteomes" id="UP000669179">
    <property type="component" value="Unassembled WGS sequence"/>
</dbReference>
<dbReference type="AlphaFoldDB" id="A0A939T607"/>
<dbReference type="GO" id="GO:0005524">
    <property type="term" value="F:ATP binding"/>
    <property type="evidence" value="ECO:0007669"/>
    <property type="project" value="UniProtKB-KW"/>
</dbReference>
<reference evidence="7" key="1">
    <citation type="submission" date="2021-03" db="EMBL/GenBank/DDBJ databases">
        <authorList>
            <person name="Kanchanasin P."/>
            <person name="Saeng-In P."/>
            <person name="Phongsopitanun W."/>
            <person name="Yuki M."/>
            <person name="Kudo T."/>
            <person name="Ohkuma M."/>
            <person name="Tanasupawat S."/>
        </authorList>
    </citation>
    <scope>NUCLEOTIDE SEQUENCE</scope>
    <source>
        <strain evidence="7">GKU 128</strain>
    </source>
</reference>
<evidence type="ECO:0000256" key="3">
    <source>
        <dbReference type="ARBA" id="ARBA00022840"/>
    </source>
</evidence>
<dbReference type="InterPro" id="IPR056546">
    <property type="entry name" value="MreB_MamK-like"/>
</dbReference>
<dbReference type="EMBL" id="JAGEOJ010000010">
    <property type="protein sequence ID" value="MBO2450204.1"/>
    <property type="molecule type" value="Genomic_DNA"/>
</dbReference>
<dbReference type="Pfam" id="PF06723">
    <property type="entry name" value="MreB_Mbl"/>
    <property type="match status" value="1"/>
</dbReference>
<gene>
    <name evidence="6" type="primary">mreB</name>
    <name evidence="7" type="ORF">J4573_24090</name>
</gene>
<dbReference type="PRINTS" id="PR01652">
    <property type="entry name" value="SHAPEPROTEIN"/>
</dbReference>
<dbReference type="GO" id="GO:0008360">
    <property type="term" value="P:regulation of cell shape"/>
    <property type="evidence" value="ECO:0007669"/>
    <property type="project" value="UniProtKB-UniRule"/>
</dbReference>
<dbReference type="InterPro" id="IPR043129">
    <property type="entry name" value="ATPase_NBD"/>
</dbReference>
<accession>A0A939T607</accession>
<dbReference type="NCBIfam" id="NF010539">
    <property type="entry name" value="PRK13927.1"/>
    <property type="match status" value="1"/>
</dbReference>
<comment type="caution">
    <text evidence="7">The sequence shown here is derived from an EMBL/GenBank/DDBJ whole genome shotgun (WGS) entry which is preliminary data.</text>
</comment>
<sequence length="342" mass="35540">MGKGLGLLGYDTAIDLGTANTRIYVRGQGLVLDEPSVVAVQNGKVVAAGAEARRMLGRTPMGVQVQRPLRDGVVADYSLARRMLRVFLLRVQRWGRLVRPRVAITVPCGATVVERRAVEEAAFAAGARSVHLVDAPMAAAIGCGLAIEEPAAVLVADVGAGATDVAIISMGGMVASHTARTGGDALDHALAAYVRGEHGMLVGDVTAEEAKTGLTGTDGKAVIRGRYAATGLPGTLTLPYEEVQTALAEPMGSIMNAVRLALDVCPPELSGDLMDRGLVLTGGAAMTAGLSERLREETDLPVQAADDPFGAVVLGTARHLEALDLFGGTKWKTRRTTPVAAF</sequence>
<dbReference type="InterPro" id="IPR004753">
    <property type="entry name" value="MreB"/>
</dbReference>
<evidence type="ECO:0000256" key="4">
    <source>
        <dbReference type="ARBA" id="ARBA00022960"/>
    </source>
</evidence>
<keyword evidence="2 6" id="KW-0547">Nucleotide-binding</keyword>
<dbReference type="GO" id="GO:0005737">
    <property type="term" value="C:cytoplasm"/>
    <property type="evidence" value="ECO:0007669"/>
    <property type="project" value="UniProtKB-SubCell"/>
</dbReference>
<keyword evidence="1 6" id="KW-0963">Cytoplasm</keyword>
<dbReference type="PANTHER" id="PTHR42749:SF1">
    <property type="entry name" value="CELL SHAPE-DETERMINING PROTEIN MREB"/>
    <property type="match status" value="1"/>
</dbReference>
<proteinExistence type="inferred from homology"/>
<dbReference type="GO" id="GO:0000902">
    <property type="term" value="P:cell morphogenesis"/>
    <property type="evidence" value="ECO:0007669"/>
    <property type="project" value="InterPro"/>
</dbReference>